<keyword evidence="1" id="KW-0175">Coiled coil</keyword>
<dbReference type="RefSeq" id="WP_041018113.1">
    <property type="nucleotide sequence ID" value="NZ_CCEJ010000008.1"/>
</dbReference>
<dbReference type="Proteomes" id="UP000031552">
    <property type="component" value="Unassembled WGS sequence"/>
</dbReference>
<dbReference type="eggNOG" id="ENOG502ZPN3">
    <property type="taxonomic scope" value="Bacteria"/>
</dbReference>
<reference evidence="2" key="2">
    <citation type="submission" date="2014-09" db="EMBL/GenBank/DDBJ databases">
        <title>Criblamydia sequanensis harbors a mega-plasmid encoding arsenite resistance.</title>
        <authorList>
            <person name="Bertelli C."/>
            <person name="Goesmann A."/>
            <person name="Greub G."/>
        </authorList>
    </citation>
    <scope>NUCLEOTIDE SEQUENCE [LARGE SCALE GENOMIC DNA]</scope>
    <source>
        <strain evidence="2">CRIB-18</strain>
    </source>
</reference>
<reference evidence="2" key="1">
    <citation type="submission" date="2013-12" db="EMBL/GenBank/DDBJ databases">
        <authorList>
            <person name="Linke B."/>
        </authorList>
    </citation>
    <scope>NUCLEOTIDE SEQUENCE [LARGE SCALE GENOMIC DNA]</scope>
    <source>
        <strain evidence="2">CRIB-18</strain>
    </source>
</reference>
<organism evidence="2 3">
    <name type="scientific">Candidatus Criblamydia sequanensis CRIB-18</name>
    <dbReference type="NCBI Taxonomy" id="1437425"/>
    <lineage>
        <taxon>Bacteria</taxon>
        <taxon>Pseudomonadati</taxon>
        <taxon>Chlamydiota</taxon>
        <taxon>Chlamydiia</taxon>
        <taxon>Parachlamydiales</taxon>
        <taxon>Candidatus Criblamydiaceae</taxon>
        <taxon>Candidatus Criblamydia</taxon>
    </lineage>
</organism>
<keyword evidence="3" id="KW-1185">Reference proteome</keyword>
<dbReference type="AlphaFoldDB" id="A0A090D2F3"/>
<evidence type="ECO:0000313" key="2">
    <source>
        <dbReference type="EMBL" id="CDR34610.1"/>
    </source>
</evidence>
<proteinExistence type="predicted"/>
<dbReference type="EMBL" id="CCEJ010000008">
    <property type="protein sequence ID" value="CDR34610.1"/>
    <property type="molecule type" value="Genomic_DNA"/>
</dbReference>
<evidence type="ECO:0000256" key="1">
    <source>
        <dbReference type="SAM" id="Coils"/>
    </source>
</evidence>
<protein>
    <submittedName>
        <fullName evidence="2">Uncharacterized protein</fullName>
    </submittedName>
</protein>
<comment type="caution">
    <text evidence="2">The sequence shown here is derived from an EMBL/GenBank/DDBJ whole genome shotgun (WGS) entry which is preliminary data.</text>
</comment>
<name>A0A090D2F3_9BACT</name>
<feature type="coiled-coil region" evidence="1">
    <location>
        <begin position="364"/>
        <end position="391"/>
    </location>
</feature>
<gene>
    <name evidence="2" type="ORF">CSEC_1801</name>
</gene>
<dbReference type="STRING" id="1437425.CSEC_1801"/>
<dbReference type="OrthoDB" id="6028at204428"/>
<evidence type="ECO:0000313" key="3">
    <source>
        <dbReference type="Proteomes" id="UP000031552"/>
    </source>
</evidence>
<sequence length="569" mass="66207">MSHSILFYSDFLKNFESDPQFQKIDSQFKLNKTLSWIEKKFFSDFDECYLLQHEDTKDSLRKNPRKIHQIEVQESLKKKLRLYDLMLSIHLFDKENQFLSTEKEKLSEFIRSMIKGTTKPPKEDFFEELYNKVKTFSKAHKAKKKDTFFEEEKPFLKKLDLKLDKAASLRERLVPLKNKTLNLVFPLYKVSEYHGIPFTRFSKPLGFLKGCSKKDRDKDIRLGTSHLEALIYQISIILGWEAYFAPTTFVKITCKNESFLGSVQKRIPYGTLDDIIGVPYLSERINELEFAKAFAISIFLGFNDAHGDNIFLSSTHTGFIFFDNARSLPHSNGIILKADKFFLSFRCHLLLIPLALIKLSSETIDVLDKMSNQILKNLENIKNEIKSAKKKFTFPPDWLNEDQIIIAMKERADSFKKALEKSETAYDLIFNTDPTFLFMSSLCILLHIASKGGLLPVRESFKEEQDYFKAILPHLDALFGPPLDIYQTVENARSLQIDFSRVKEITENFHNFESLIDKLNAYGLEILEKPLEKEEPSQLFVAYELYKNDLLAMAEKDEKDPVKPLEDIK</sequence>
<accession>A0A090D2F3</accession>